<accession>A0A0L8I7T8</accession>
<proteinExistence type="predicted"/>
<dbReference type="EMBL" id="KQ416288">
    <property type="protein sequence ID" value="KOF97558.1"/>
    <property type="molecule type" value="Genomic_DNA"/>
</dbReference>
<protein>
    <submittedName>
        <fullName evidence="1">Uncharacterized protein</fullName>
    </submittedName>
</protein>
<name>A0A0L8I7T8_OCTBM</name>
<reference evidence="1" key="1">
    <citation type="submission" date="2015-07" db="EMBL/GenBank/DDBJ databases">
        <title>MeaNS - Measles Nucleotide Surveillance Program.</title>
        <authorList>
            <person name="Tran T."/>
            <person name="Druce J."/>
        </authorList>
    </citation>
    <scope>NUCLEOTIDE SEQUENCE</scope>
    <source>
        <strain evidence="1">UCB-OBI-ISO-001</strain>
        <tissue evidence="1">Gonad</tissue>
    </source>
</reference>
<evidence type="ECO:0000313" key="1">
    <source>
        <dbReference type="EMBL" id="KOF97558.1"/>
    </source>
</evidence>
<organism evidence="1">
    <name type="scientific">Octopus bimaculoides</name>
    <name type="common">California two-spotted octopus</name>
    <dbReference type="NCBI Taxonomy" id="37653"/>
    <lineage>
        <taxon>Eukaryota</taxon>
        <taxon>Metazoa</taxon>
        <taxon>Spiralia</taxon>
        <taxon>Lophotrochozoa</taxon>
        <taxon>Mollusca</taxon>
        <taxon>Cephalopoda</taxon>
        <taxon>Coleoidea</taxon>
        <taxon>Octopodiformes</taxon>
        <taxon>Octopoda</taxon>
        <taxon>Incirrata</taxon>
        <taxon>Octopodidae</taxon>
        <taxon>Octopus</taxon>
    </lineage>
</organism>
<dbReference type="AlphaFoldDB" id="A0A0L8I7T8"/>
<sequence length="94" mass="10311">MNITTELITAVNFTLSNNTTSNIIHSMIFPAVAKIPSKKLNHLKGERKFVEKMINFIAALIKSEMSETGEVTLVETPVAAFGYTVGSERLAIVK</sequence>
<gene>
    <name evidence="1" type="ORF">OCBIM_22029147mg</name>
</gene>